<keyword evidence="2" id="KW-1185">Reference proteome</keyword>
<dbReference type="Proteomes" id="UP000826725">
    <property type="component" value="Chromosome"/>
</dbReference>
<evidence type="ECO:0000313" key="1">
    <source>
        <dbReference type="EMBL" id="BCL59975.1"/>
    </source>
</evidence>
<protein>
    <submittedName>
        <fullName evidence="1">Uncharacterized protein</fullName>
    </submittedName>
</protein>
<evidence type="ECO:0000313" key="2">
    <source>
        <dbReference type="Proteomes" id="UP000826725"/>
    </source>
</evidence>
<dbReference type="AlphaFoldDB" id="A0A8D5JNC6"/>
<proteinExistence type="predicted"/>
<accession>A0A8D5JNC6</accession>
<name>A0A8D5JNC6_9BACT</name>
<organism evidence="1 2">
    <name type="scientific">Desulfomarina profundi</name>
    <dbReference type="NCBI Taxonomy" id="2772557"/>
    <lineage>
        <taxon>Bacteria</taxon>
        <taxon>Pseudomonadati</taxon>
        <taxon>Thermodesulfobacteriota</taxon>
        <taxon>Desulfobulbia</taxon>
        <taxon>Desulfobulbales</taxon>
        <taxon>Desulfobulbaceae</taxon>
        <taxon>Desulfomarina</taxon>
    </lineage>
</organism>
<dbReference type="EMBL" id="AP024086">
    <property type="protein sequence ID" value="BCL59975.1"/>
    <property type="molecule type" value="Genomic_DNA"/>
</dbReference>
<gene>
    <name evidence="1" type="ORF">DGMP_06680</name>
</gene>
<sequence>MGAPKIYRWDDTDAPIGNGARGSLINILKACLVDGYGSKQAAGWTMPFVNAAGSQAAFRNNPTSGTGFFLHVDNESPTDYYQYQNKIQAYESMSDYQTGLGQFNSGTQWYFLPSTVVNGDASPRPWLIIADDRCFYLWSWASKTDNTVGAADYQTPFLFFGDIICRDQNDTWGCVLNADASVSLYSNNPWAMYASGTAGSASWRAPRKADGTGSAWQLAMIHGGGPCNTPPGNFGLPYTQGGPLYLSRPFFNDGVAYTFRGHLPGLYFPCHSGFPFDNFQELDVDGKTMMAVNCYNYASHALVLIDISASFRP</sequence>
<reference evidence="1" key="1">
    <citation type="submission" date="2020-09" db="EMBL/GenBank/DDBJ databases">
        <title>Desulfogranum mesoprofundum gen. nov., sp. nov., a novel mesophilic, sulfate-reducing chemolithoautotroph isolated from a deep-sea hydrothermal vent chimney in the Suiyo Seamount.</title>
        <authorList>
            <person name="Hashimoto Y."/>
            <person name="Nakagawa S."/>
        </authorList>
    </citation>
    <scope>NUCLEOTIDE SEQUENCE</scope>
    <source>
        <strain evidence="1">KT2</strain>
    </source>
</reference>
<dbReference type="KEGG" id="dbk:DGMP_06680"/>
<dbReference type="RefSeq" id="WP_228856150.1">
    <property type="nucleotide sequence ID" value="NZ_AP024086.1"/>
</dbReference>